<keyword evidence="3" id="KW-0560">Oxidoreductase</keyword>
<proteinExistence type="predicted"/>
<evidence type="ECO:0000256" key="1">
    <source>
        <dbReference type="ARBA" id="ARBA00022630"/>
    </source>
</evidence>
<reference evidence="7" key="1">
    <citation type="journal article" date="2019" name="Int. J. Syst. Evol. Microbiol.">
        <title>The Global Catalogue of Microorganisms (GCM) 10K type strain sequencing project: providing services to taxonomists for standard genome sequencing and annotation.</title>
        <authorList>
            <consortium name="The Broad Institute Genomics Platform"/>
            <consortium name="The Broad Institute Genome Sequencing Center for Infectious Disease"/>
            <person name="Wu L."/>
            <person name="Ma J."/>
        </authorList>
    </citation>
    <scope>NUCLEOTIDE SEQUENCE [LARGE SCALE GENOMIC DNA]</scope>
    <source>
        <strain evidence="7">JCM 17441</strain>
    </source>
</reference>
<keyword evidence="7" id="KW-1185">Reference proteome</keyword>
<dbReference type="InterPro" id="IPR011251">
    <property type="entry name" value="Luciferase-like_dom"/>
</dbReference>
<dbReference type="Gene3D" id="3.20.20.30">
    <property type="entry name" value="Luciferase-like domain"/>
    <property type="match status" value="1"/>
</dbReference>
<organism evidence="6 7">
    <name type="scientific">Dactylosporangium darangshiense</name>
    <dbReference type="NCBI Taxonomy" id="579108"/>
    <lineage>
        <taxon>Bacteria</taxon>
        <taxon>Bacillati</taxon>
        <taxon>Actinomycetota</taxon>
        <taxon>Actinomycetes</taxon>
        <taxon>Micromonosporales</taxon>
        <taxon>Micromonosporaceae</taxon>
        <taxon>Dactylosporangium</taxon>
    </lineage>
</organism>
<evidence type="ECO:0000256" key="3">
    <source>
        <dbReference type="ARBA" id="ARBA00023002"/>
    </source>
</evidence>
<evidence type="ECO:0000259" key="5">
    <source>
        <dbReference type="Pfam" id="PF00296"/>
    </source>
</evidence>
<feature type="domain" description="Luciferase-like" evidence="5">
    <location>
        <begin position="4"/>
        <end position="307"/>
    </location>
</feature>
<dbReference type="NCBIfam" id="TIGR03619">
    <property type="entry name" value="F420_Rv2161c"/>
    <property type="match status" value="1"/>
</dbReference>
<dbReference type="EMBL" id="BAABAT010000014">
    <property type="protein sequence ID" value="GAA4252982.1"/>
    <property type="molecule type" value="Genomic_DNA"/>
</dbReference>
<dbReference type="PANTHER" id="PTHR42847:SF4">
    <property type="entry name" value="ALKANESULFONATE MONOOXYGENASE-RELATED"/>
    <property type="match status" value="1"/>
</dbReference>
<gene>
    <name evidence="6" type="ORF">GCM10022255_051940</name>
</gene>
<evidence type="ECO:0000256" key="2">
    <source>
        <dbReference type="ARBA" id="ARBA00022643"/>
    </source>
</evidence>
<evidence type="ECO:0000256" key="4">
    <source>
        <dbReference type="ARBA" id="ARBA00023033"/>
    </source>
</evidence>
<keyword evidence="2" id="KW-0288">FMN</keyword>
<dbReference type="InterPro" id="IPR036661">
    <property type="entry name" value="Luciferase-like_sf"/>
</dbReference>
<evidence type="ECO:0000313" key="7">
    <source>
        <dbReference type="Proteomes" id="UP001500620"/>
    </source>
</evidence>
<keyword evidence="1" id="KW-0285">Flavoprotein</keyword>
<dbReference type="InterPro" id="IPR050172">
    <property type="entry name" value="SsuD_RutA_monooxygenase"/>
</dbReference>
<dbReference type="InterPro" id="IPR019921">
    <property type="entry name" value="Lucif-like_OxRdtase_Rv2161c"/>
</dbReference>
<keyword evidence="4" id="KW-0503">Monooxygenase</keyword>
<dbReference type="RefSeq" id="WP_345129999.1">
    <property type="nucleotide sequence ID" value="NZ_BAABAT010000014.1"/>
</dbReference>
<dbReference type="Pfam" id="PF00296">
    <property type="entry name" value="Bac_luciferase"/>
    <property type="match status" value="1"/>
</dbReference>
<evidence type="ECO:0000313" key="6">
    <source>
        <dbReference type="EMBL" id="GAA4252982.1"/>
    </source>
</evidence>
<dbReference type="Proteomes" id="UP001500620">
    <property type="component" value="Unassembled WGS sequence"/>
</dbReference>
<accession>A0ABP8DCX2</accession>
<protein>
    <recommendedName>
        <fullName evidence="5">Luciferase-like domain-containing protein</fullName>
    </recommendedName>
</protein>
<name>A0ABP8DCX2_9ACTN</name>
<dbReference type="PANTHER" id="PTHR42847">
    <property type="entry name" value="ALKANESULFONATE MONOOXYGENASE"/>
    <property type="match status" value="1"/>
</dbReference>
<sequence length="341" mass="36844">MSLQFGVSLPTCVEGMAYPIRFADHTGIARVAAEAERLGYDSVLVNDHLSTMPYVRAGFDEPPRFYEPMVTLSYLAAQTSTIRLMTGVVVAPMREPVLLAKQASVLDQLSGGRLILGVGVGAYRAEFESVRPDFAGVPRAELVEESLEALRLLFRERVASYDGRHVRFSDVEMYPKPVQHPLPLYSSGNAAGTLRRAARLCDGWMPAGLPAARLAEGVRTLRANAEAGGRDPAAIAIAPQMVLCLGDDAGDAISRFRASQVYEHLVSLRATTLKGIDIDAYVSENLIGDAAAVTERIARLAEAGADHLAGMIVVANTVDEMLEQMRRFAVEVAPAFRRSGT</sequence>
<comment type="caution">
    <text evidence="6">The sequence shown here is derived from an EMBL/GenBank/DDBJ whole genome shotgun (WGS) entry which is preliminary data.</text>
</comment>
<dbReference type="SUPFAM" id="SSF51679">
    <property type="entry name" value="Bacterial luciferase-like"/>
    <property type="match status" value="1"/>
</dbReference>